<feature type="region of interest" description="Disordered" evidence="1">
    <location>
        <begin position="1200"/>
        <end position="1284"/>
    </location>
</feature>
<feature type="region of interest" description="Disordered" evidence="1">
    <location>
        <begin position="90"/>
        <end position="166"/>
    </location>
</feature>
<feature type="compositionally biased region" description="Basic and acidic residues" evidence="1">
    <location>
        <begin position="449"/>
        <end position="459"/>
    </location>
</feature>
<reference evidence="2 3" key="1">
    <citation type="submission" date="2024-04" db="EMBL/GenBank/DDBJ databases">
        <title>Tritrichomonas musculus Genome.</title>
        <authorList>
            <person name="Alves-Ferreira E."/>
            <person name="Grigg M."/>
            <person name="Lorenzi H."/>
            <person name="Galac M."/>
        </authorList>
    </citation>
    <scope>NUCLEOTIDE SEQUENCE [LARGE SCALE GENOMIC DNA]</scope>
    <source>
        <strain evidence="2 3">EAF2021</strain>
    </source>
</reference>
<evidence type="ECO:0000313" key="3">
    <source>
        <dbReference type="Proteomes" id="UP001470230"/>
    </source>
</evidence>
<feature type="compositionally biased region" description="Polar residues" evidence="1">
    <location>
        <begin position="133"/>
        <end position="146"/>
    </location>
</feature>
<evidence type="ECO:0000313" key="2">
    <source>
        <dbReference type="EMBL" id="KAK8897782.1"/>
    </source>
</evidence>
<sequence>MRFTKKYAKIFLHQKIQTTAKAIINTNSPDFQTNIIILEKQPPPQKDLDARAARYNALNRKRYEKKKTKSRYYSDSSNITLTSETTFQFERSRRNAVSNTPIRKKKNNDSSTPKKSVPISLNDTPEGVDNNENKSLTFLNTSNSENSETKQDANKIHDGDNNSDLSVSTFNEKIFKISIETNTDPYISKSKHRRRHHHHKKEGNFHNHSNLNQSHKQKNNDTRDDNNIEEEEEEKENSNMVVDVGANDNIEIRHETEKENDGFILSDKNITEKDKNENLRSSPEFKSSDECDLEDINNNISVTNQNDHIHNNSETQKNGIQNEAKEGIGNHEIIESASRNDESNDDIINIKNDPTKSHVKRDIIEIEEEEEENDSDVNLKSPKSQKSPPSAKSANSASIKNGHITSEVISNEDDEFASECIVQFEVKGSDASVSVREEDEDEEAGMKSAKSDTAGREEAGSDAAGGLSRLHVQCLSASSSSTSILLSPTSVPTSGAQVRAGGRQGKDASRAIQAAGDAKSEPGSSESENHAGSSDEGRNEEKFTPSSSSGTHGKVSLNKESAETKDDETLSCKESENKSSKEDENKSNKESENKSNKEDENEFNKEDENEFNKEDENEFNKEDENEFNKEDENKFNKESENKSSKEDENKSNKESENKSNKESENKSNKESENKSNKESENKSSKEDENKSNKESENKSNKESENKSNKEDENEFNKEDENEFNKEDENEFNKEDENEFNKEDENKFNKESENKSSKESENKSNKESENKSNKESENKSNKESENKSNKESENKSSKEDENKSNKESENKSNKESENKSNKEDENEFNKEDENEFNKESENKSNKESENKSNKESENKSNKESENKSNKEDENEFNKEDENEFNKEDENEFNKEDENESSKESGIESSKEGSSVKCEAVRHSPEGGRSHVPAKRDVSNQTSIVSSGLLEEDSTSKFSVDCYASDERKSQTERTSASSVEGHPAAGAQHSHLTRVISMVPVDERDVLPLDDDLVQPSASPASLFGSPRRAPSLTLHSKVDFSFPPASAICDEADIETNTRRETDTSQCGSFSSARVVIDVKRKKITAKNRHKHHSNRHDKHHHRDEVSDATTSDVIHFTSPKLNARSPGSLIQPLDQVVNSFLNAPVMNENISDLKPNGSPSQYYAQPSAGPPENGFRSPFVAMSGLAQMSPLNESLAYTSRARAAQRTRHSAQQAAPQTTRAQKGFGSPGFFVPQRTPQTLQAITRKSQQQHRLRTGDKTPVRAAPDPPGAARQPANAKKDFITPKHPDDICLTDSYCSSSQVQRPKVVVSATPAQQARSDASQLRRSQPSSVPRSLVRYL</sequence>
<feature type="compositionally biased region" description="Polar residues" evidence="1">
    <location>
        <begin position="1236"/>
        <end position="1248"/>
    </location>
</feature>
<comment type="caution">
    <text evidence="2">The sequence shown here is derived from an EMBL/GenBank/DDBJ whole genome shotgun (WGS) entry which is preliminary data.</text>
</comment>
<feature type="compositionally biased region" description="Basic and acidic residues" evidence="1">
    <location>
        <begin position="560"/>
        <end position="909"/>
    </location>
</feature>
<accession>A0ABR2L4W2</accession>
<dbReference type="EMBL" id="JAPFFF010000001">
    <property type="protein sequence ID" value="KAK8897782.1"/>
    <property type="molecule type" value="Genomic_DNA"/>
</dbReference>
<feature type="region of interest" description="Disordered" evidence="1">
    <location>
        <begin position="1085"/>
        <end position="1110"/>
    </location>
</feature>
<organism evidence="2 3">
    <name type="scientific">Tritrichomonas musculus</name>
    <dbReference type="NCBI Taxonomy" id="1915356"/>
    <lineage>
        <taxon>Eukaryota</taxon>
        <taxon>Metamonada</taxon>
        <taxon>Parabasalia</taxon>
        <taxon>Tritrichomonadida</taxon>
        <taxon>Tritrichomonadidae</taxon>
        <taxon>Tritrichomonas</taxon>
    </lineage>
</organism>
<feature type="compositionally biased region" description="Basic and acidic residues" evidence="1">
    <location>
        <begin position="147"/>
        <end position="160"/>
    </location>
</feature>
<feature type="region of interest" description="Disordered" evidence="1">
    <location>
        <begin position="427"/>
        <end position="465"/>
    </location>
</feature>
<feature type="compositionally biased region" description="Low complexity" evidence="1">
    <location>
        <begin position="380"/>
        <end position="399"/>
    </location>
</feature>
<protein>
    <submittedName>
        <fullName evidence="2">Uncharacterized protein</fullName>
    </submittedName>
</protein>
<feature type="compositionally biased region" description="Basic residues" evidence="1">
    <location>
        <begin position="189"/>
        <end position="201"/>
    </location>
</feature>
<feature type="compositionally biased region" description="Low complexity" evidence="1">
    <location>
        <begin position="478"/>
        <end position="494"/>
    </location>
</feature>
<gene>
    <name evidence="2" type="ORF">M9Y10_000010</name>
</gene>
<feature type="compositionally biased region" description="Polar residues" evidence="1">
    <location>
        <begin position="90"/>
        <end position="101"/>
    </location>
</feature>
<feature type="region of interest" description="Disordered" evidence="1">
    <location>
        <begin position="478"/>
        <end position="991"/>
    </location>
</feature>
<feature type="compositionally biased region" description="Basic and acidic residues" evidence="1">
    <location>
        <begin position="917"/>
        <end position="936"/>
    </location>
</feature>
<feature type="compositionally biased region" description="Low complexity" evidence="1">
    <location>
        <begin position="1212"/>
        <end position="1223"/>
    </location>
</feature>
<feature type="compositionally biased region" description="Basic and acidic residues" evidence="1">
    <location>
        <begin position="527"/>
        <end position="543"/>
    </location>
</feature>
<feature type="region of interest" description="Disordered" evidence="1">
    <location>
        <begin position="1298"/>
        <end position="1341"/>
    </location>
</feature>
<feature type="compositionally biased region" description="Basic residues" evidence="1">
    <location>
        <begin position="1085"/>
        <end position="1102"/>
    </location>
</feature>
<dbReference type="Proteomes" id="UP001470230">
    <property type="component" value="Unassembled WGS sequence"/>
</dbReference>
<feature type="region of interest" description="Disordered" evidence="1">
    <location>
        <begin position="185"/>
        <end position="243"/>
    </location>
</feature>
<feature type="compositionally biased region" description="Polar residues" evidence="1">
    <location>
        <begin position="109"/>
        <end position="123"/>
    </location>
</feature>
<name>A0ABR2L4W2_9EUKA</name>
<feature type="compositionally biased region" description="Polar residues" evidence="1">
    <location>
        <begin position="1313"/>
        <end position="1334"/>
    </location>
</feature>
<proteinExistence type="predicted"/>
<keyword evidence="3" id="KW-1185">Reference proteome</keyword>
<feature type="region of interest" description="Disordered" evidence="1">
    <location>
        <begin position="1152"/>
        <end position="1176"/>
    </location>
</feature>
<evidence type="ECO:0000256" key="1">
    <source>
        <dbReference type="SAM" id="MobiDB-lite"/>
    </source>
</evidence>
<feature type="region of interest" description="Disordered" evidence="1">
    <location>
        <begin position="367"/>
        <end position="399"/>
    </location>
</feature>